<organism evidence="1 2">
    <name type="scientific">Cellulomonas biazotea</name>
    <dbReference type="NCBI Taxonomy" id="1709"/>
    <lineage>
        <taxon>Bacteria</taxon>
        <taxon>Bacillati</taxon>
        <taxon>Actinomycetota</taxon>
        <taxon>Actinomycetes</taxon>
        <taxon>Micrococcales</taxon>
        <taxon>Cellulomonadaceae</taxon>
        <taxon>Cellulomonas</taxon>
    </lineage>
</organism>
<dbReference type="Proteomes" id="UP000289954">
    <property type="component" value="Unassembled WGS sequence"/>
</dbReference>
<evidence type="ECO:0008006" key="3">
    <source>
        <dbReference type="Google" id="ProtNLM"/>
    </source>
</evidence>
<proteinExistence type="predicted"/>
<evidence type="ECO:0000313" key="2">
    <source>
        <dbReference type="Proteomes" id="UP000289954"/>
    </source>
</evidence>
<dbReference type="SUPFAM" id="SSF55961">
    <property type="entry name" value="Bet v1-like"/>
    <property type="match status" value="1"/>
</dbReference>
<gene>
    <name evidence="1" type="ORF">CBZ_27150</name>
</gene>
<name>A0A402DU26_9CELL</name>
<dbReference type="AlphaFoldDB" id="A0A402DU26"/>
<sequence>MVTGVASGAVLIAPEPRLGRVRRRGYMLSSRWRVGAPLARCWEVLADPELTWPVWWPRLRTRDVAPVDGLVGSSATLLFRTPLGYALKVGLVVDEADPHRRVLVSATGDLVGTGDVALTALAPERTQIAVVWDVRTTRRWMNATAPLLGGVFAASHARVMRAGERGLDAHLARTRVVTGT</sequence>
<protein>
    <recommendedName>
        <fullName evidence="3">Polyketide cyclase</fullName>
    </recommendedName>
</protein>
<dbReference type="Gene3D" id="3.30.530.20">
    <property type="match status" value="1"/>
</dbReference>
<dbReference type="EMBL" id="BIMR01000235">
    <property type="protein sequence ID" value="GCE77659.1"/>
    <property type="molecule type" value="Genomic_DNA"/>
</dbReference>
<comment type="caution">
    <text evidence="1">The sequence shown here is derived from an EMBL/GenBank/DDBJ whole genome shotgun (WGS) entry which is preliminary data.</text>
</comment>
<reference evidence="1 2" key="1">
    <citation type="submission" date="2019-01" db="EMBL/GenBank/DDBJ databases">
        <title>Draft genome sequence of Cellulomonas takizawaensis strain TKZ-21.</title>
        <authorList>
            <person name="Yamamura H."/>
            <person name="Hayashi T."/>
            <person name="Hamada M."/>
            <person name="Serisawa Y."/>
            <person name="Matsuyama K."/>
            <person name="Nakagawa Y."/>
            <person name="Otoguro M."/>
            <person name="Yanagida F."/>
            <person name="Hayakawa M."/>
        </authorList>
    </citation>
    <scope>NUCLEOTIDE SEQUENCE [LARGE SCALE GENOMIC DNA]</scope>
    <source>
        <strain evidence="1 2">NBRC12680</strain>
    </source>
</reference>
<keyword evidence="2" id="KW-1185">Reference proteome</keyword>
<evidence type="ECO:0000313" key="1">
    <source>
        <dbReference type="EMBL" id="GCE77659.1"/>
    </source>
</evidence>
<dbReference type="InterPro" id="IPR023393">
    <property type="entry name" value="START-like_dom_sf"/>
</dbReference>
<accession>A0A402DU26</accession>